<protein>
    <recommendedName>
        <fullName evidence="4 6">dTDP-4-dehydrorhamnose reductase</fullName>
        <ecNumber evidence="3 6">1.1.1.133</ecNumber>
    </recommendedName>
</protein>
<evidence type="ECO:0000259" key="7">
    <source>
        <dbReference type="Pfam" id="PF04321"/>
    </source>
</evidence>
<comment type="catalytic activity">
    <reaction evidence="5">
        <text>dTDP-beta-L-rhamnose + NADP(+) = dTDP-4-dehydro-beta-L-rhamnose + NADPH + H(+)</text>
        <dbReference type="Rhea" id="RHEA:21796"/>
        <dbReference type="ChEBI" id="CHEBI:15378"/>
        <dbReference type="ChEBI" id="CHEBI:57510"/>
        <dbReference type="ChEBI" id="CHEBI:57783"/>
        <dbReference type="ChEBI" id="CHEBI:58349"/>
        <dbReference type="ChEBI" id="CHEBI:62830"/>
        <dbReference type="EC" id="1.1.1.133"/>
    </reaction>
</comment>
<dbReference type="InterPro" id="IPR029903">
    <property type="entry name" value="RmlD-like-bd"/>
</dbReference>
<dbReference type="SUPFAM" id="SSF51735">
    <property type="entry name" value="NAD(P)-binding Rossmann-fold domains"/>
    <property type="match status" value="1"/>
</dbReference>
<dbReference type="EMBL" id="BAABJX010000022">
    <property type="protein sequence ID" value="GAA4830404.1"/>
    <property type="molecule type" value="Genomic_DNA"/>
</dbReference>
<evidence type="ECO:0000256" key="4">
    <source>
        <dbReference type="ARBA" id="ARBA00017099"/>
    </source>
</evidence>
<accession>A0ABP9DC61</accession>
<evidence type="ECO:0000256" key="1">
    <source>
        <dbReference type="ARBA" id="ARBA00004781"/>
    </source>
</evidence>
<dbReference type="Gene3D" id="3.90.25.10">
    <property type="entry name" value="UDP-galactose 4-epimerase, domain 1"/>
    <property type="match status" value="1"/>
</dbReference>
<comment type="similarity">
    <text evidence="2 6">Belongs to the dTDP-4-dehydrorhamnose reductase family.</text>
</comment>
<organism evidence="8 9">
    <name type="scientific">Algivirga pacifica</name>
    <dbReference type="NCBI Taxonomy" id="1162670"/>
    <lineage>
        <taxon>Bacteria</taxon>
        <taxon>Pseudomonadati</taxon>
        <taxon>Bacteroidota</taxon>
        <taxon>Cytophagia</taxon>
        <taxon>Cytophagales</taxon>
        <taxon>Flammeovirgaceae</taxon>
        <taxon>Algivirga</taxon>
    </lineage>
</organism>
<sequence>MKKILVTGANGQLGQELRELSKQQTDSFVFVDIDQLDITEQQGVQQLFQEEGFDYCVNCAAYTAVDKAESDQALAEKVNVLGVKVLAETCQQFGAKLIHISTDFVFDGKSFLPYKEEDKTKPISVYGLTKLQGEQQALKANPKTVVLRTSWLYSSFGNNFVKTMLRLGSEREELGIIVDQIGTPTYAGDLAKVVVEIIRQDKELFGVYHFSNEGVASWYDFALAILEGAEVKVNPIPTVAYPTPAARPHYSVLDKTKIKEAFDIEIPYWRTSLKTCLELLSVHNIQ</sequence>
<keyword evidence="6" id="KW-0560">Oxidoreductase</keyword>
<dbReference type="InterPro" id="IPR005913">
    <property type="entry name" value="dTDP_dehydrorham_reduct"/>
</dbReference>
<gene>
    <name evidence="8" type="primary">rfbD_3</name>
    <name evidence="8" type="ORF">GCM10023331_14570</name>
</gene>
<dbReference type="CDD" id="cd05254">
    <property type="entry name" value="dTDP_HR_like_SDR_e"/>
    <property type="match status" value="1"/>
</dbReference>
<evidence type="ECO:0000313" key="9">
    <source>
        <dbReference type="Proteomes" id="UP001500298"/>
    </source>
</evidence>
<comment type="pathway">
    <text evidence="1 6">Carbohydrate biosynthesis; dTDP-L-rhamnose biosynthesis.</text>
</comment>
<evidence type="ECO:0000256" key="6">
    <source>
        <dbReference type="RuleBase" id="RU364082"/>
    </source>
</evidence>
<dbReference type="Proteomes" id="UP001500298">
    <property type="component" value="Unassembled WGS sequence"/>
</dbReference>
<evidence type="ECO:0000313" key="8">
    <source>
        <dbReference type="EMBL" id="GAA4830404.1"/>
    </source>
</evidence>
<dbReference type="EC" id="1.1.1.133" evidence="3 6"/>
<feature type="domain" description="RmlD-like substrate binding" evidence="7">
    <location>
        <begin position="3"/>
        <end position="279"/>
    </location>
</feature>
<proteinExistence type="inferred from homology"/>
<keyword evidence="6" id="KW-0521">NADP</keyword>
<dbReference type="NCBIfam" id="TIGR01214">
    <property type="entry name" value="rmlD"/>
    <property type="match status" value="1"/>
</dbReference>
<comment type="caution">
    <text evidence="8">The sequence shown here is derived from an EMBL/GenBank/DDBJ whole genome shotgun (WGS) entry which is preliminary data.</text>
</comment>
<dbReference type="PANTHER" id="PTHR10491:SF4">
    <property type="entry name" value="METHIONINE ADENOSYLTRANSFERASE 2 SUBUNIT BETA"/>
    <property type="match status" value="1"/>
</dbReference>
<reference evidence="9" key="1">
    <citation type="journal article" date="2019" name="Int. J. Syst. Evol. Microbiol.">
        <title>The Global Catalogue of Microorganisms (GCM) 10K type strain sequencing project: providing services to taxonomists for standard genome sequencing and annotation.</title>
        <authorList>
            <consortium name="The Broad Institute Genomics Platform"/>
            <consortium name="The Broad Institute Genome Sequencing Center for Infectious Disease"/>
            <person name="Wu L."/>
            <person name="Ma J."/>
        </authorList>
    </citation>
    <scope>NUCLEOTIDE SEQUENCE [LARGE SCALE GENOMIC DNA]</scope>
    <source>
        <strain evidence="9">JCM 18326</strain>
    </source>
</reference>
<comment type="function">
    <text evidence="6">Catalyzes the reduction of dTDP-6-deoxy-L-lyxo-4-hexulose to yield dTDP-L-rhamnose.</text>
</comment>
<dbReference type="PANTHER" id="PTHR10491">
    <property type="entry name" value="DTDP-4-DEHYDRORHAMNOSE REDUCTASE"/>
    <property type="match status" value="1"/>
</dbReference>
<dbReference type="RefSeq" id="WP_345370517.1">
    <property type="nucleotide sequence ID" value="NZ_BAABJX010000022.1"/>
</dbReference>
<name>A0ABP9DC61_9BACT</name>
<evidence type="ECO:0000256" key="5">
    <source>
        <dbReference type="ARBA" id="ARBA00048200"/>
    </source>
</evidence>
<dbReference type="Pfam" id="PF04321">
    <property type="entry name" value="RmlD_sub_bind"/>
    <property type="match status" value="1"/>
</dbReference>
<evidence type="ECO:0000256" key="3">
    <source>
        <dbReference type="ARBA" id="ARBA00012929"/>
    </source>
</evidence>
<dbReference type="InterPro" id="IPR036291">
    <property type="entry name" value="NAD(P)-bd_dom_sf"/>
</dbReference>
<dbReference type="Gene3D" id="3.40.50.720">
    <property type="entry name" value="NAD(P)-binding Rossmann-like Domain"/>
    <property type="match status" value="1"/>
</dbReference>
<keyword evidence="9" id="KW-1185">Reference proteome</keyword>
<evidence type="ECO:0000256" key="2">
    <source>
        <dbReference type="ARBA" id="ARBA00010944"/>
    </source>
</evidence>